<keyword evidence="2" id="KW-0812">Transmembrane</keyword>
<comment type="subcellular location">
    <subcellularLocation>
        <location evidence="1">Membrane</location>
    </subcellularLocation>
</comment>
<dbReference type="InterPro" id="IPR001757">
    <property type="entry name" value="P_typ_ATPase"/>
</dbReference>
<dbReference type="PANTHER" id="PTHR24092">
    <property type="entry name" value="PROBABLE PHOSPHOLIPID-TRANSPORTING ATPASE"/>
    <property type="match status" value="1"/>
</dbReference>
<dbReference type="PRINTS" id="PR00119">
    <property type="entry name" value="CATATPASE"/>
</dbReference>
<keyword evidence="6" id="KW-1185">Reference proteome</keyword>
<dbReference type="Gene3D" id="3.40.50.1000">
    <property type="entry name" value="HAD superfamily/HAD-like"/>
    <property type="match status" value="2"/>
</dbReference>
<dbReference type="GO" id="GO:0005802">
    <property type="term" value="C:trans-Golgi network"/>
    <property type="evidence" value="ECO:0007669"/>
    <property type="project" value="TreeGrafter"/>
</dbReference>
<dbReference type="InterPro" id="IPR023214">
    <property type="entry name" value="HAD_sf"/>
</dbReference>
<evidence type="ECO:0000256" key="2">
    <source>
        <dbReference type="ARBA" id="ARBA00022692"/>
    </source>
</evidence>
<dbReference type="EMBL" id="KZ392414">
    <property type="protein sequence ID" value="PIO54790.1"/>
    <property type="molecule type" value="Genomic_DNA"/>
</dbReference>
<dbReference type="AlphaFoldDB" id="A0A2G9TBM2"/>
<dbReference type="NCBIfam" id="TIGR01494">
    <property type="entry name" value="ATPase_P-type"/>
    <property type="match status" value="1"/>
</dbReference>
<dbReference type="PANTHER" id="PTHR24092:SF5">
    <property type="entry name" value="PHOSPHOLIPID-TRANSPORTING ATPASE"/>
    <property type="match status" value="1"/>
</dbReference>
<evidence type="ECO:0000256" key="1">
    <source>
        <dbReference type="ARBA" id="ARBA00004370"/>
    </source>
</evidence>
<dbReference type="GO" id="GO:0045332">
    <property type="term" value="P:phospholipid translocation"/>
    <property type="evidence" value="ECO:0007669"/>
    <property type="project" value="TreeGrafter"/>
</dbReference>
<gene>
    <name evidence="5" type="ORF">TELCIR_23837</name>
</gene>
<accession>A0A2G9TBM2</accession>
<dbReference type="Pfam" id="PF00702">
    <property type="entry name" value="Hydrolase"/>
    <property type="match status" value="1"/>
</dbReference>
<protein>
    <submittedName>
        <fullName evidence="5">IC domain protein, HAD ATPase, P-type family</fullName>
    </submittedName>
</protein>
<dbReference type="InterPro" id="IPR036412">
    <property type="entry name" value="HAD-like_sf"/>
</dbReference>
<evidence type="ECO:0000313" key="5">
    <source>
        <dbReference type="EMBL" id="PIO54790.1"/>
    </source>
</evidence>
<reference evidence="5 6" key="1">
    <citation type="submission" date="2015-09" db="EMBL/GenBank/DDBJ databases">
        <title>Draft genome of the parasitic nematode Teladorsagia circumcincta isolate WARC Sus (inbred).</title>
        <authorList>
            <person name="Mitreva M."/>
        </authorList>
    </citation>
    <scope>NUCLEOTIDE SEQUENCE [LARGE SCALE GENOMIC DNA]</scope>
    <source>
        <strain evidence="5 6">S</strain>
    </source>
</reference>
<evidence type="ECO:0000313" key="6">
    <source>
        <dbReference type="Proteomes" id="UP000230423"/>
    </source>
</evidence>
<keyword evidence="3" id="KW-1133">Transmembrane helix</keyword>
<organism evidence="5 6">
    <name type="scientific">Teladorsagia circumcincta</name>
    <name type="common">Brown stomach worm</name>
    <name type="synonym">Ostertagia circumcincta</name>
    <dbReference type="NCBI Taxonomy" id="45464"/>
    <lineage>
        <taxon>Eukaryota</taxon>
        <taxon>Metazoa</taxon>
        <taxon>Ecdysozoa</taxon>
        <taxon>Nematoda</taxon>
        <taxon>Chromadorea</taxon>
        <taxon>Rhabditida</taxon>
        <taxon>Rhabditina</taxon>
        <taxon>Rhabditomorpha</taxon>
        <taxon>Strongyloidea</taxon>
        <taxon>Trichostrongylidae</taxon>
        <taxon>Teladorsagia</taxon>
    </lineage>
</organism>
<dbReference type="InterPro" id="IPR023299">
    <property type="entry name" value="ATPase_P-typ_cyto_dom_N"/>
</dbReference>
<dbReference type="GO" id="GO:0006897">
    <property type="term" value="P:endocytosis"/>
    <property type="evidence" value="ECO:0007669"/>
    <property type="project" value="TreeGrafter"/>
</dbReference>
<dbReference type="GO" id="GO:0005886">
    <property type="term" value="C:plasma membrane"/>
    <property type="evidence" value="ECO:0007669"/>
    <property type="project" value="TreeGrafter"/>
</dbReference>
<dbReference type="Proteomes" id="UP000230423">
    <property type="component" value="Unassembled WGS sequence"/>
</dbReference>
<dbReference type="SUPFAM" id="SSF81660">
    <property type="entry name" value="Metal cation-transporting ATPase, ATP-binding domain N"/>
    <property type="match status" value="1"/>
</dbReference>
<dbReference type="GO" id="GO:0006890">
    <property type="term" value="P:retrograde vesicle-mediated transport, Golgi to endoplasmic reticulum"/>
    <property type="evidence" value="ECO:0007669"/>
    <property type="project" value="TreeGrafter"/>
</dbReference>
<keyword evidence="4" id="KW-0472">Membrane</keyword>
<dbReference type="GO" id="GO:0005768">
    <property type="term" value="C:endosome"/>
    <property type="evidence" value="ECO:0007669"/>
    <property type="project" value="TreeGrafter"/>
</dbReference>
<dbReference type="SUPFAM" id="SSF56784">
    <property type="entry name" value="HAD-like"/>
    <property type="match status" value="1"/>
</dbReference>
<feature type="non-terminal residue" evidence="5">
    <location>
        <position position="1"/>
    </location>
</feature>
<evidence type="ECO:0000256" key="3">
    <source>
        <dbReference type="ARBA" id="ARBA00022989"/>
    </source>
</evidence>
<proteinExistence type="predicted"/>
<name>A0A2G9TBM2_TELCI</name>
<dbReference type="GO" id="GO:0005524">
    <property type="term" value="F:ATP binding"/>
    <property type="evidence" value="ECO:0007669"/>
    <property type="project" value="InterPro"/>
</dbReference>
<dbReference type="GO" id="GO:0140326">
    <property type="term" value="F:ATPase-coupled intramembrane lipid transporter activity"/>
    <property type="evidence" value="ECO:0007669"/>
    <property type="project" value="TreeGrafter"/>
</dbReference>
<dbReference type="OrthoDB" id="377733at2759"/>
<sequence>ILHIFPFTSETKRMGIIVKDETTDEISLLMKGADTVMSGMVQYNDWLEEECSNMAREGLRTLVVAKRTLSSAELEAFDRAYHAAKMSITDRSQTMQSCVNRMLEKDLQLLCLTGVEDRLQDQVTTSLELLRNAGIKIWMLTGDKLETAICIAKSSGKSDVALVMQGSALNVCLQYYEAEVAELVCACTAVVCCRCSPEQKAQIVQLLRKYRAPLRVAAIGDGGNDVSMIQAAHAGIGIDANEGN</sequence>
<evidence type="ECO:0000256" key="4">
    <source>
        <dbReference type="ARBA" id="ARBA00023136"/>
    </source>
</evidence>
<dbReference type="GO" id="GO:0016887">
    <property type="term" value="F:ATP hydrolysis activity"/>
    <property type="evidence" value="ECO:0007669"/>
    <property type="project" value="InterPro"/>
</dbReference>
<dbReference type="Gene3D" id="3.40.1110.10">
    <property type="entry name" value="Calcium-transporting ATPase, cytoplasmic domain N"/>
    <property type="match status" value="1"/>
</dbReference>